<evidence type="ECO:0000256" key="4">
    <source>
        <dbReference type="ARBA" id="ARBA00023295"/>
    </source>
</evidence>
<gene>
    <name evidence="11" type="ORF">GQ43DRAFT_220662</name>
</gene>
<dbReference type="InterPro" id="IPR017853">
    <property type="entry name" value="GH"/>
</dbReference>
<dbReference type="InterPro" id="IPR013783">
    <property type="entry name" value="Ig-like_fold"/>
</dbReference>
<feature type="domain" description="Beta-mannosidase-like galactose-binding" evidence="10">
    <location>
        <begin position="53"/>
        <end position="173"/>
    </location>
</feature>
<dbReference type="PANTHER" id="PTHR43536:SF1">
    <property type="entry name" value="MANNOSYLGLYCOPROTEIN ENDO-BETA-MANNOSIDASE"/>
    <property type="match status" value="1"/>
</dbReference>
<dbReference type="Proteomes" id="UP000799536">
    <property type="component" value="Unassembled WGS sequence"/>
</dbReference>
<dbReference type="InterPro" id="IPR036156">
    <property type="entry name" value="Beta-gal/glucu_dom_sf"/>
</dbReference>
<dbReference type="Pfam" id="PF18368">
    <property type="entry name" value="Ig_GlcNase"/>
    <property type="match status" value="1"/>
</dbReference>
<dbReference type="Gene3D" id="3.20.20.80">
    <property type="entry name" value="Glycosidases"/>
    <property type="match status" value="1"/>
</dbReference>
<dbReference type="InterPro" id="IPR006102">
    <property type="entry name" value="Ig-like_GH2"/>
</dbReference>
<dbReference type="GO" id="GO:0000272">
    <property type="term" value="P:polysaccharide catabolic process"/>
    <property type="evidence" value="ECO:0007669"/>
    <property type="project" value="UniProtKB-KW"/>
</dbReference>
<dbReference type="InterPro" id="IPR041351">
    <property type="entry name" value="Ig_GlcNase"/>
</dbReference>
<keyword evidence="2 11" id="KW-0378">Hydrolase</keyword>
<dbReference type="InterPro" id="IPR043534">
    <property type="entry name" value="EBDG/EBM"/>
</dbReference>
<keyword evidence="6" id="KW-0732">Signal</keyword>
<comment type="similarity">
    <text evidence="1">Belongs to the glycosyl hydrolase 2 family.</text>
</comment>
<evidence type="ECO:0000313" key="11">
    <source>
        <dbReference type="EMBL" id="KAF2197141.1"/>
    </source>
</evidence>
<evidence type="ECO:0000259" key="7">
    <source>
        <dbReference type="Pfam" id="PF00703"/>
    </source>
</evidence>
<dbReference type="InterPro" id="IPR041447">
    <property type="entry name" value="Mannosidase_ig"/>
</dbReference>
<dbReference type="AlphaFoldDB" id="A0A9P4JFU4"/>
<dbReference type="SUPFAM" id="SSF49785">
    <property type="entry name" value="Galactose-binding domain-like"/>
    <property type="match status" value="1"/>
</dbReference>
<evidence type="ECO:0000256" key="1">
    <source>
        <dbReference type="ARBA" id="ARBA00007401"/>
    </source>
</evidence>
<name>A0A9P4JFU4_9PLEO</name>
<dbReference type="InterPro" id="IPR008979">
    <property type="entry name" value="Galactose-bd-like_sf"/>
</dbReference>
<feature type="chain" id="PRO_5040124833" evidence="6">
    <location>
        <begin position="20"/>
        <end position="883"/>
    </location>
</feature>
<evidence type="ECO:0000256" key="2">
    <source>
        <dbReference type="ARBA" id="ARBA00022801"/>
    </source>
</evidence>
<evidence type="ECO:0000259" key="9">
    <source>
        <dbReference type="Pfam" id="PF18368"/>
    </source>
</evidence>
<dbReference type="SUPFAM" id="SSF49303">
    <property type="entry name" value="beta-Galactosidase/glucuronidase domain"/>
    <property type="match status" value="3"/>
</dbReference>
<evidence type="ECO:0000259" key="10">
    <source>
        <dbReference type="Pfam" id="PF22666"/>
    </source>
</evidence>
<keyword evidence="5" id="KW-0624">Polysaccharide degradation</keyword>
<evidence type="ECO:0000259" key="8">
    <source>
        <dbReference type="Pfam" id="PF17786"/>
    </source>
</evidence>
<dbReference type="GO" id="GO:0004553">
    <property type="term" value="F:hydrolase activity, hydrolyzing O-glycosyl compounds"/>
    <property type="evidence" value="ECO:0007669"/>
    <property type="project" value="InterPro"/>
</dbReference>
<dbReference type="EMBL" id="ML994273">
    <property type="protein sequence ID" value="KAF2197141.1"/>
    <property type="molecule type" value="Genomic_DNA"/>
</dbReference>
<evidence type="ECO:0000313" key="12">
    <source>
        <dbReference type="Proteomes" id="UP000799536"/>
    </source>
</evidence>
<evidence type="ECO:0000256" key="3">
    <source>
        <dbReference type="ARBA" id="ARBA00023277"/>
    </source>
</evidence>
<dbReference type="InterPro" id="IPR054593">
    <property type="entry name" value="Beta-mannosidase-like_N2"/>
</dbReference>
<reference evidence="11" key="1">
    <citation type="journal article" date="2020" name="Stud. Mycol.">
        <title>101 Dothideomycetes genomes: a test case for predicting lifestyles and emergence of pathogens.</title>
        <authorList>
            <person name="Haridas S."/>
            <person name="Albert R."/>
            <person name="Binder M."/>
            <person name="Bloem J."/>
            <person name="Labutti K."/>
            <person name="Salamov A."/>
            <person name="Andreopoulos B."/>
            <person name="Baker S."/>
            <person name="Barry K."/>
            <person name="Bills G."/>
            <person name="Bluhm B."/>
            <person name="Cannon C."/>
            <person name="Castanera R."/>
            <person name="Culley D."/>
            <person name="Daum C."/>
            <person name="Ezra D."/>
            <person name="Gonzalez J."/>
            <person name="Henrissat B."/>
            <person name="Kuo A."/>
            <person name="Liang C."/>
            <person name="Lipzen A."/>
            <person name="Lutzoni F."/>
            <person name="Magnuson J."/>
            <person name="Mondo S."/>
            <person name="Nolan M."/>
            <person name="Ohm R."/>
            <person name="Pangilinan J."/>
            <person name="Park H.-J."/>
            <person name="Ramirez L."/>
            <person name="Alfaro M."/>
            <person name="Sun H."/>
            <person name="Tritt A."/>
            <person name="Yoshinaga Y."/>
            <person name="Zwiers L.-H."/>
            <person name="Turgeon B."/>
            <person name="Goodwin S."/>
            <person name="Spatafora J."/>
            <person name="Crous P."/>
            <person name="Grigoriev I."/>
        </authorList>
    </citation>
    <scope>NUCLEOTIDE SEQUENCE</scope>
    <source>
        <strain evidence="11">ATCC 74209</strain>
    </source>
</reference>
<sequence>MASIRRLIVGLCHLGGAITTSLVNKAGDAAIIPNWHIESTAKAGNDTTKLSRPGLDVSTWTAIGSRGTLMGGLLEGKKYSDTDLFFSDNLDKFDHSQFAVPWLYRNEFSLTVATGSHYFLQTNGIASRADIYLNGAIIADRNVQAGAYVGQIYEITSKVKNGTNVLLIQVHPTNYLKDLAIGFVDWNPYPPDNGTGVWRNVEVRQTGPVSISSPRVLTNISGGDSYGYQDAVKITAKVDIQSHENGTVRGQVRCSIYHPNGKLLDQPKANLRLQSRQKRTVELDTIAQNPKIWWPKQWGDQPLYKLQCTVFILSNGQFLTSDTSPSRRFGIRTVTSTITSHNDTLFAINSHPFLVLGAGYTSDIFLRFSLPKLRIQFRYLLDMGLNTVRLEGKQEHPELYDLADEMGIMVLAGWECCDKWEGWEFNDEGLGEKWKDTDYDIANQSMRNEAGIMQTHPSMLGFLVGSDFWPDDRATGIYVNALRDLDWNNPIIASASKRGYPELLGPSGMKMEGPYDWVPPNYWYGHELGAAFGFGSELGAGVGTPEIGSLKRFLSESDLQDLWRAPNKGLYHMSTNVSSFYDRAIYNNALFHRYGAPTSLGDYLLKAQMMDFEATRAQFEAYVARWNAERPSTGLVYWMLNNAWPSLHWNLFDYYLKPAGSYFGTKVGSRIEHVVFDYTKGVYLINRSLSASGDRTIEIEIMDTDGKTLSKRTIDIKTQSNSSKKITSIPNLEKIKNTFFRLTLRNPINHEVLSKNTYWLSPQPDTLDWDNSTWYHTPVTTFANFTTLNSLKPAILSVYTTTLSPGNVRVSLQNKAEVPAIFLRLSLVDEEGRDVIPVVWEDNYLVLWPGERVSVGVEFEAGMAKRMRVLVEGKNVGRVVANV</sequence>
<feature type="domain" description="Exo-beta-D-glucosaminidase Ig-fold" evidence="9">
    <location>
        <begin position="774"/>
        <end position="876"/>
    </location>
</feature>
<dbReference type="Pfam" id="PF17786">
    <property type="entry name" value="Mannosidase_ig"/>
    <property type="match status" value="1"/>
</dbReference>
<dbReference type="PANTHER" id="PTHR43536">
    <property type="entry name" value="MANNOSYLGLYCOPROTEIN ENDO-BETA-MANNOSIDASE"/>
    <property type="match status" value="1"/>
</dbReference>
<keyword evidence="12" id="KW-1185">Reference proteome</keyword>
<keyword evidence="3" id="KW-0119">Carbohydrate metabolism</keyword>
<proteinExistence type="inferred from homology"/>
<organism evidence="11 12">
    <name type="scientific">Delitschia confertaspora ATCC 74209</name>
    <dbReference type="NCBI Taxonomy" id="1513339"/>
    <lineage>
        <taxon>Eukaryota</taxon>
        <taxon>Fungi</taxon>
        <taxon>Dikarya</taxon>
        <taxon>Ascomycota</taxon>
        <taxon>Pezizomycotina</taxon>
        <taxon>Dothideomycetes</taxon>
        <taxon>Pleosporomycetidae</taxon>
        <taxon>Pleosporales</taxon>
        <taxon>Delitschiaceae</taxon>
        <taxon>Delitschia</taxon>
    </lineage>
</organism>
<feature type="domain" description="Mannosidase Ig/CBM-like" evidence="8">
    <location>
        <begin position="682"/>
        <end position="762"/>
    </location>
</feature>
<dbReference type="Gene3D" id="2.60.40.10">
    <property type="entry name" value="Immunoglobulins"/>
    <property type="match status" value="3"/>
</dbReference>
<evidence type="ECO:0000256" key="5">
    <source>
        <dbReference type="ARBA" id="ARBA00023326"/>
    </source>
</evidence>
<accession>A0A9P4JFU4</accession>
<protein>
    <submittedName>
        <fullName evidence="11">Glycoside hydrolase</fullName>
    </submittedName>
</protein>
<evidence type="ECO:0000256" key="6">
    <source>
        <dbReference type="SAM" id="SignalP"/>
    </source>
</evidence>
<dbReference type="Pfam" id="PF00703">
    <property type="entry name" value="Glyco_hydro_2"/>
    <property type="match status" value="1"/>
</dbReference>
<dbReference type="OrthoDB" id="408532at2759"/>
<keyword evidence="4" id="KW-0326">Glycosidase</keyword>
<dbReference type="SUPFAM" id="SSF51445">
    <property type="entry name" value="(Trans)glycosidases"/>
    <property type="match status" value="1"/>
</dbReference>
<comment type="caution">
    <text evidence="11">The sequence shown here is derived from an EMBL/GenBank/DDBJ whole genome shotgun (WGS) entry which is preliminary data.</text>
</comment>
<feature type="signal peptide" evidence="6">
    <location>
        <begin position="1"/>
        <end position="19"/>
    </location>
</feature>
<feature type="domain" description="Glycoside hydrolase family 2 immunoglobulin-like beta-sandwich" evidence="7">
    <location>
        <begin position="230"/>
        <end position="332"/>
    </location>
</feature>
<dbReference type="Pfam" id="PF22666">
    <property type="entry name" value="Glyco_hydro_2_N2"/>
    <property type="match status" value="1"/>
</dbReference>
<dbReference type="Gene3D" id="2.60.120.260">
    <property type="entry name" value="Galactose-binding domain-like"/>
    <property type="match status" value="1"/>
</dbReference>